<organism evidence="2 3">
    <name type="scientific">Mortierella hygrophila</name>
    <dbReference type="NCBI Taxonomy" id="979708"/>
    <lineage>
        <taxon>Eukaryota</taxon>
        <taxon>Fungi</taxon>
        <taxon>Fungi incertae sedis</taxon>
        <taxon>Mucoromycota</taxon>
        <taxon>Mortierellomycotina</taxon>
        <taxon>Mortierellomycetes</taxon>
        <taxon>Mortierellales</taxon>
        <taxon>Mortierellaceae</taxon>
        <taxon>Mortierella</taxon>
    </lineage>
</organism>
<dbReference type="Gene3D" id="1.10.510.10">
    <property type="entry name" value="Transferase(Phosphotransferase) domain 1"/>
    <property type="match status" value="1"/>
</dbReference>
<reference evidence="2" key="1">
    <citation type="journal article" date="2020" name="Fungal Divers.">
        <title>Resolving the Mortierellaceae phylogeny through synthesis of multi-gene phylogenetics and phylogenomics.</title>
        <authorList>
            <person name="Vandepol N."/>
            <person name="Liber J."/>
            <person name="Desiro A."/>
            <person name="Na H."/>
            <person name="Kennedy M."/>
            <person name="Barry K."/>
            <person name="Grigoriev I.V."/>
            <person name="Miller A.N."/>
            <person name="O'Donnell K."/>
            <person name="Stajich J.E."/>
            <person name="Bonito G."/>
        </authorList>
    </citation>
    <scope>NUCLEOTIDE SEQUENCE</scope>
    <source>
        <strain evidence="2">NRRL 2591</strain>
    </source>
</reference>
<gene>
    <name evidence="2" type="ORF">EC957_001870</name>
</gene>
<evidence type="ECO:0000313" key="3">
    <source>
        <dbReference type="Proteomes" id="UP000723463"/>
    </source>
</evidence>
<comment type="caution">
    <text evidence="2">The sequence shown here is derived from an EMBL/GenBank/DDBJ whole genome shotgun (WGS) entry which is preliminary data.</text>
</comment>
<dbReference type="Proteomes" id="UP000723463">
    <property type="component" value="Unassembled WGS sequence"/>
</dbReference>
<dbReference type="InterPro" id="IPR000719">
    <property type="entry name" value="Prot_kinase_dom"/>
</dbReference>
<keyword evidence="3" id="KW-1185">Reference proteome</keyword>
<protein>
    <recommendedName>
        <fullName evidence="1">Protein kinase domain-containing protein</fullName>
    </recommendedName>
</protein>
<dbReference type="GO" id="GO:0004672">
    <property type="term" value="F:protein kinase activity"/>
    <property type="evidence" value="ECO:0007669"/>
    <property type="project" value="InterPro"/>
</dbReference>
<evidence type="ECO:0000313" key="2">
    <source>
        <dbReference type="EMBL" id="KAF9542577.1"/>
    </source>
</evidence>
<dbReference type="SUPFAM" id="SSF56112">
    <property type="entry name" value="Protein kinase-like (PK-like)"/>
    <property type="match status" value="1"/>
</dbReference>
<dbReference type="PROSITE" id="PS50011">
    <property type="entry name" value="PROTEIN_KINASE_DOM"/>
    <property type="match status" value="1"/>
</dbReference>
<dbReference type="Pfam" id="PF00069">
    <property type="entry name" value="Pkinase"/>
    <property type="match status" value="1"/>
</dbReference>
<accession>A0A9P6F516</accession>
<dbReference type="InterPro" id="IPR011009">
    <property type="entry name" value="Kinase-like_dom_sf"/>
</dbReference>
<dbReference type="EMBL" id="JAAAXW010000135">
    <property type="protein sequence ID" value="KAF9542577.1"/>
    <property type="molecule type" value="Genomic_DNA"/>
</dbReference>
<dbReference type="GO" id="GO:0005524">
    <property type="term" value="F:ATP binding"/>
    <property type="evidence" value="ECO:0007669"/>
    <property type="project" value="InterPro"/>
</dbReference>
<feature type="domain" description="Protein kinase" evidence="1">
    <location>
        <begin position="1"/>
        <end position="110"/>
    </location>
</feature>
<name>A0A9P6F516_9FUNG</name>
<sequence length="151" mass="17182">MQLKMANFRLAEDSNPSVAGTMKAGALRYWALEVVMEEEHTVKTDTFSLGIIFYNMSTEVTPRITTNPTVDNYLDGFAPNEETKDLIARTLVFDVDQRIEQPDFVAHKFLRHVFNAVPNTAFDVVRVYDNDSDMKYARALENNGENPGAWK</sequence>
<dbReference type="AlphaFoldDB" id="A0A9P6F516"/>
<proteinExistence type="predicted"/>
<evidence type="ECO:0000259" key="1">
    <source>
        <dbReference type="PROSITE" id="PS50011"/>
    </source>
</evidence>